<feature type="signal peptide" evidence="2">
    <location>
        <begin position="1"/>
        <end position="21"/>
    </location>
</feature>
<gene>
    <name evidence="4" type="ORF">A3H70_04225</name>
</gene>
<dbReference type="EMBL" id="MHKO01000018">
    <property type="protein sequence ID" value="OGY92637.1"/>
    <property type="molecule type" value="Genomic_DNA"/>
</dbReference>
<evidence type="ECO:0000313" key="5">
    <source>
        <dbReference type="Proteomes" id="UP000178109"/>
    </source>
</evidence>
<dbReference type="Pfam" id="PF01471">
    <property type="entry name" value="PG_binding_1"/>
    <property type="match status" value="1"/>
</dbReference>
<dbReference type="STRING" id="1798553.A3H70_04225"/>
<protein>
    <recommendedName>
        <fullName evidence="3">Peptidoglycan binding-like domain-containing protein</fullName>
    </recommendedName>
</protein>
<feature type="domain" description="Peptidoglycan binding-like" evidence="3">
    <location>
        <begin position="681"/>
        <end position="736"/>
    </location>
</feature>
<sequence length="738" mass="74771">MKIQKVSLLLLMAGFCLGALAATARAAAPAALVLTLVSGDVVTARVSGDPNSTIQLGFYPPGSTFPTSMPFSTTDANGNYSITISSGAYSIPAGVQAYVVINNQQSSTANWPSYASTLSLSQTSASLSVNESLTINASNAPIISFNSNQAALGATVSGNTLTLTGKAAGTGNLTVCAGTAGCGTISFQVGTQTQAAITFSQNNVSLKSGQTANIAINYANSRNGFTISANSNPNAVTPSISGESSTLTLYGESTGSSTITICSRNDTAVCASLYVSTTTDAATTSEIKFSQDTVFLNYGQSVSITASGDAGDNYFVSSNSNPTVVSVGISKNNISFIGSNTSGTGQISICSLAKSGICGTVYVTVATNSSGTPVSFTQTDIKLNNGQNVNVSVYGGIGSNYFIYSISNPDIANVAISNNTISITAKPTLGTTRINTCSATPGPTCADLLVTTTDIPVVLATPITLSQTNLSLKPGQVKTVAISGGSAAKTYAIDSNTNPTVVIASVSGKTVTLVGGKDDGTSVVKICDAAASTTCASLYITTVAYTSPLTLSRNNITMKAGESLKIVGYYSAGGGLQEAYNSKPEVLTVSISNSAITLTGGPKTGSVVVAICSAAVSSDCAHLNVLVIEPPAVTPNSPATTATPSASTVTPPTPKPTTLPAVAGATVSYKFTRQLTVGSKGADATELQKRLTAEKVYSGPITGFFGVQTLAAVKLYQKNHKLEQVGIVGPATRALLNK</sequence>
<feature type="compositionally biased region" description="Low complexity" evidence="1">
    <location>
        <begin position="634"/>
        <end position="650"/>
    </location>
</feature>
<feature type="chain" id="PRO_5009582176" description="Peptidoglycan binding-like domain-containing protein" evidence="2">
    <location>
        <begin position="22"/>
        <end position="738"/>
    </location>
</feature>
<evidence type="ECO:0000256" key="1">
    <source>
        <dbReference type="SAM" id="MobiDB-lite"/>
    </source>
</evidence>
<proteinExistence type="predicted"/>
<reference evidence="4 5" key="1">
    <citation type="journal article" date="2016" name="Nat. Commun.">
        <title>Thousands of microbial genomes shed light on interconnected biogeochemical processes in an aquifer system.</title>
        <authorList>
            <person name="Anantharaman K."/>
            <person name="Brown C.T."/>
            <person name="Hug L.A."/>
            <person name="Sharon I."/>
            <person name="Castelle C.J."/>
            <person name="Probst A.J."/>
            <person name="Thomas B.C."/>
            <person name="Singh A."/>
            <person name="Wilkins M.J."/>
            <person name="Karaoz U."/>
            <person name="Brodie E.L."/>
            <person name="Williams K.H."/>
            <person name="Hubbard S.S."/>
            <person name="Banfield J.F."/>
        </authorList>
    </citation>
    <scope>NUCLEOTIDE SEQUENCE [LARGE SCALE GENOMIC DNA]</scope>
</reference>
<organism evidence="4 5">
    <name type="scientific">Candidatus Komeilibacteria bacterium RIFCSPLOWO2_02_FULL_48_11</name>
    <dbReference type="NCBI Taxonomy" id="1798553"/>
    <lineage>
        <taxon>Bacteria</taxon>
        <taxon>Candidatus Komeiliibacteriota</taxon>
    </lineage>
</organism>
<dbReference type="InterPro" id="IPR036366">
    <property type="entry name" value="PGBDSf"/>
</dbReference>
<name>A0A1G2BWS6_9BACT</name>
<keyword evidence="2" id="KW-0732">Signal</keyword>
<accession>A0A1G2BWS6</accession>
<evidence type="ECO:0000313" key="4">
    <source>
        <dbReference type="EMBL" id="OGY92637.1"/>
    </source>
</evidence>
<feature type="region of interest" description="Disordered" evidence="1">
    <location>
        <begin position="634"/>
        <end position="656"/>
    </location>
</feature>
<evidence type="ECO:0000256" key="2">
    <source>
        <dbReference type="SAM" id="SignalP"/>
    </source>
</evidence>
<dbReference type="Gene3D" id="1.10.101.10">
    <property type="entry name" value="PGBD-like superfamily/PGBD"/>
    <property type="match status" value="1"/>
</dbReference>
<dbReference type="InterPro" id="IPR002477">
    <property type="entry name" value="Peptidoglycan-bd-like"/>
</dbReference>
<dbReference type="SUPFAM" id="SSF47090">
    <property type="entry name" value="PGBD-like"/>
    <property type="match status" value="1"/>
</dbReference>
<comment type="caution">
    <text evidence="4">The sequence shown here is derived from an EMBL/GenBank/DDBJ whole genome shotgun (WGS) entry which is preliminary data.</text>
</comment>
<dbReference type="Proteomes" id="UP000178109">
    <property type="component" value="Unassembled WGS sequence"/>
</dbReference>
<evidence type="ECO:0000259" key="3">
    <source>
        <dbReference type="Pfam" id="PF01471"/>
    </source>
</evidence>
<dbReference type="InterPro" id="IPR036365">
    <property type="entry name" value="PGBD-like_sf"/>
</dbReference>
<dbReference type="AlphaFoldDB" id="A0A1G2BWS6"/>